<dbReference type="Gene3D" id="1.50.10.10">
    <property type="match status" value="1"/>
</dbReference>
<dbReference type="InterPro" id="IPR008928">
    <property type="entry name" value="6-hairpin_glycosidase_sf"/>
</dbReference>
<dbReference type="RefSeq" id="WP_073328005.1">
    <property type="nucleotide sequence ID" value="NZ_FQTT01000003.1"/>
</dbReference>
<evidence type="ECO:0000313" key="1">
    <source>
        <dbReference type="EMBL" id="SHE24524.1"/>
    </source>
</evidence>
<dbReference type="PANTHER" id="PTHR31616:SF0">
    <property type="entry name" value="GLUCAN 1,4-ALPHA-GLUCOSIDASE"/>
    <property type="match status" value="1"/>
</dbReference>
<dbReference type="OrthoDB" id="3806982at2"/>
<dbReference type="SUPFAM" id="SSF48208">
    <property type="entry name" value="Six-hairpin glycosidases"/>
    <property type="match status" value="1"/>
</dbReference>
<keyword evidence="1" id="KW-0378">Hydrolase</keyword>
<organism evidence="1 2">
    <name type="scientific">Actinomyces glycerinitolerans</name>
    <dbReference type="NCBI Taxonomy" id="1892869"/>
    <lineage>
        <taxon>Bacteria</taxon>
        <taxon>Bacillati</taxon>
        <taxon>Actinomycetota</taxon>
        <taxon>Actinomycetes</taxon>
        <taxon>Actinomycetales</taxon>
        <taxon>Actinomycetaceae</taxon>
        <taxon>Actinomyces</taxon>
    </lineage>
</organism>
<dbReference type="PANTHER" id="PTHR31616">
    <property type="entry name" value="TREHALASE"/>
    <property type="match status" value="1"/>
</dbReference>
<dbReference type="Proteomes" id="UP000184291">
    <property type="component" value="Unassembled WGS sequence"/>
</dbReference>
<protein>
    <submittedName>
        <fullName evidence="1">Six-hairpin glycosidase</fullName>
    </submittedName>
</protein>
<reference evidence="2" key="1">
    <citation type="submission" date="2016-09" db="EMBL/GenBank/DDBJ databases">
        <authorList>
            <person name="Strepis N."/>
        </authorList>
    </citation>
    <scope>NUCLEOTIDE SEQUENCE [LARGE SCALE GENOMIC DNA]</scope>
</reference>
<proteinExistence type="predicted"/>
<name>A0A1M4RX12_9ACTO</name>
<evidence type="ECO:0000313" key="2">
    <source>
        <dbReference type="Proteomes" id="UP000184291"/>
    </source>
</evidence>
<dbReference type="AlphaFoldDB" id="A0A1M4RX12"/>
<dbReference type="EMBL" id="FQTT01000003">
    <property type="protein sequence ID" value="SHE24524.1"/>
    <property type="molecule type" value="Genomic_DNA"/>
</dbReference>
<dbReference type="InterPro" id="IPR012341">
    <property type="entry name" value="6hp_glycosidase-like_sf"/>
</dbReference>
<keyword evidence="1" id="KW-0326">Glycosidase</keyword>
<sequence>MMRAEGGGAGRLPRRALLLAVPAAVAAASATVLLSSRPARPALLSGGVLARTDGVVTVLQPERTGRPTPLAAAVRQGLDAATLPTGRWEEFARTALIDLLTLTGPALAEPGAAAAGAVTRFPHGAVVAGPVSIWRYIWPRDAAFAAAAYAAVGLEAQALDVLAQLATLQRRDGGFEARYTAVGVVPDDRPAQSDGTGWFLWAIGRLLAAGARVDELSARLGEASARACGFLLDLTDTPAHLPAAAPDYWEVGERTLTLGTAAPTLLGLEAAAALAQAGLELGAGAGPLTERTVTVRAAMERGFAPGWGRHVRGDDVDAAIALVAPPFTRALDGVAAVRDGAVARMSRPAGGVAPGESWRDDGISWTPETALLAWSAAGLGRDAEARTLLEWLEAHRTRAGALPEKVRADGLPAGPAPLAWTCALVLLATAELRRDR</sequence>
<accession>A0A1M4RX12</accession>
<gene>
    <name evidence="1" type="ORF">ACGLYG10_0729</name>
</gene>
<dbReference type="GO" id="GO:0004553">
    <property type="term" value="F:hydrolase activity, hydrolyzing O-glycosyl compounds"/>
    <property type="evidence" value="ECO:0007669"/>
    <property type="project" value="TreeGrafter"/>
</dbReference>
<dbReference type="STRING" id="1892869.ACGLYG10_0729"/>
<keyword evidence="2" id="KW-1185">Reference proteome</keyword>
<dbReference type="GO" id="GO:0005975">
    <property type="term" value="P:carbohydrate metabolic process"/>
    <property type="evidence" value="ECO:0007669"/>
    <property type="project" value="InterPro"/>
</dbReference>